<dbReference type="eggNOG" id="COG1216">
    <property type="taxonomic scope" value="Bacteria"/>
</dbReference>
<dbReference type="SUPFAM" id="SSF53448">
    <property type="entry name" value="Nucleotide-diphospho-sugar transferases"/>
    <property type="match status" value="1"/>
</dbReference>
<dbReference type="GeneID" id="93210279"/>
<name>F1T4T5_9ACTN</name>
<reference evidence="4 5" key="1">
    <citation type="submission" date="2011-02" db="EMBL/GenBank/DDBJ databases">
        <authorList>
            <person name="Muzny D."/>
            <person name="Qin X."/>
            <person name="Buhay C."/>
            <person name="Dugan-Rocha S."/>
            <person name="Ding Y."/>
            <person name="Chen G."/>
            <person name="Hawes A."/>
            <person name="Holder M."/>
            <person name="Jhangiani S."/>
            <person name="Johnson A."/>
            <person name="Khan Z."/>
            <person name="Li Z."/>
            <person name="Liu W."/>
            <person name="Liu X."/>
            <person name="Perez L."/>
            <person name="Shen H."/>
            <person name="Wang Q."/>
            <person name="Watt J."/>
            <person name="Xi L."/>
            <person name="Xin Y."/>
            <person name="Zhou J."/>
            <person name="Deng J."/>
            <person name="Jiang H."/>
            <person name="Liu Y."/>
            <person name="Qu J."/>
            <person name="Song X.-Z."/>
            <person name="Zhang L."/>
            <person name="Villasana D."/>
            <person name="Johnson A."/>
            <person name="Liu J."/>
            <person name="Liyanage D."/>
            <person name="Lorensuhewa L."/>
            <person name="Robinson T."/>
            <person name="Song A."/>
            <person name="Song B.-B."/>
            <person name="Dinh H."/>
            <person name="Thornton R."/>
            <person name="Coyle M."/>
            <person name="Francisco L."/>
            <person name="Jackson L."/>
            <person name="Javaid M."/>
            <person name="Korchina V."/>
            <person name="Kovar C."/>
            <person name="Mata R."/>
            <person name="Mathew T."/>
            <person name="Ngo R."/>
            <person name="Nguyen L."/>
            <person name="Nguyen N."/>
            <person name="Okwuonu G."/>
            <person name="Ongeri F."/>
            <person name="Pham C."/>
            <person name="Simmons D."/>
            <person name="Wilczek-Boney K."/>
            <person name="Hale W."/>
            <person name="Jakkamsetti A."/>
            <person name="Pham P."/>
            <person name="Ruth R."/>
            <person name="San Lucas F."/>
            <person name="Warren J."/>
            <person name="Zhang J."/>
            <person name="Zhao Z."/>
            <person name="Zhou C."/>
            <person name="Zhu D."/>
            <person name="Lee S."/>
            <person name="Bess C."/>
            <person name="Blankenburg K."/>
            <person name="Forbes L."/>
            <person name="Fu Q."/>
            <person name="Gubbala S."/>
            <person name="Hirani K."/>
            <person name="Jayaseelan J.C."/>
            <person name="Lara F."/>
            <person name="Munidasa M."/>
            <person name="Palculict T."/>
            <person name="Patil S."/>
            <person name="Pu L.-L."/>
            <person name="Saada N."/>
            <person name="Tang L."/>
            <person name="Weissenberger G."/>
            <person name="Zhu Y."/>
            <person name="Hemphill L."/>
            <person name="Shang Y."/>
            <person name="Youmans B."/>
            <person name="Ayvaz T."/>
            <person name="Ross M."/>
            <person name="Santibanez J."/>
            <person name="Aqrawi P."/>
            <person name="Gross S."/>
            <person name="Joshi V."/>
            <person name="Fowler G."/>
            <person name="Nazareth L."/>
            <person name="Reid J."/>
            <person name="Worley K."/>
            <person name="Petrosino J."/>
            <person name="Highlander S."/>
            <person name="Gibbs R."/>
        </authorList>
    </citation>
    <scope>NUCLEOTIDE SEQUENCE [LARGE SCALE GENOMIC DNA]</scope>
    <source>
        <strain evidence="4 5">DSM 15829</strain>
    </source>
</reference>
<dbReference type="PANTHER" id="PTHR22916:SF51">
    <property type="entry name" value="GLYCOSYLTRANSFERASE EPSH-RELATED"/>
    <property type="match status" value="1"/>
</dbReference>
<comment type="caution">
    <text evidence="4">The sequence shown here is derived from an EMBL/GenBank/DDBJ whole genome shotgun (WGS) entry which is preliminary data.</text>
</comment>
<dbReference type="GO" id="GO:0016757">
    <property type="term" value="F:glycosyltransferase activity"/>
    <property type="evidence" value="ECO:0007669"/>
    <property type="project" value="UniProtKB-KW"/>
</dbReference>
<dbReference type="CDD" id="cd00761">
    <property type="entry name" value="Glyco_tranf_GTA_type"/>
    <property type="match status" value="1"/>
</dbReference>
<sequence>MDIQTATLNEKLACDKRTSCDVSVIVPCYNTQRYLKQALSSLLNNNVCDLEILLINDGSTDASPAIMKEFAAKDARIRIIDKQNQGYGATVNRGISEARGVYVAIFEPDDWVEAHMYDDLFALATRYQFPDIVKSSFWCVFNPDTASEHTEHCSYYKKLCIGSEPFVLKDCPRLLEHHPSIWSALYKKSFLDERHIRFQEVPGAGWVDTPFNFKVLNLASSIVYTDNAYYHYRYLAPGSSSALKSLDLPFRRWQDMHDIAQELNICDAGILKGLYTVGFAYVEDAIAHGALQVYHDKALHYIGKLYQQLDPKLVKDMPYLSRAARNRYASFMNNSRVAFNQKQHICALMGDTYRLCRHYGFNYALSRVATFIKHRVRSRH</sequence>
<dbReference type="RefSeq" id="WP_006302858.1">
    <property type="nucleotide sequence ID" value="NZ_ACGK02000001.1"/>
</dbReference>
<evidence type="ECO:0000256" key="1">
    <source>
        <dbReference type="ARBA" id="ARBA00022676"/>
    </source>
</evidence>
<dbReference type="InterPro" id="IPR001173">
    <property type="entry name" value="Glyco_trans_2-like"/>
</dbReference>
<feature type="domain" description="Glycosyltransferase 2-like" evidence="3">
    <location>
        <begin position="23"/>
        <end position="129"/>
    </location>
</feature>
<organism evidence="4 5">
    <name type="scientific">Fannyhessea vaginae DSM 15829</name>
    <dbReference type="NCBI Taxonomy" id="525256"/>
    <lineage>
        <taxon>Bacteria</taxon>
        <taxon>Bacillati</taxon>
        <taxon>Actinomycetota</taxon>
        <taxon>Coriobacteriia</taxon>
        <taxon>Coriobacteriales</taxon>
        <taxon>Atopobiaceae</taxon>
        <taxon>Fannyhessea</taxon>
    </lineage>
</organism>
<protein>
    <submittedName>
        <fullName evidence="4">Glycosyltransferase, group 2 family protein</fullName>
        <ecNumber evidence="4">2.4.-.-</ecNumber>
    </submittedName>
</protein>
<gene>
    <name evidence="4" type="ORF">HMPREF0091_10676</name>
</gene>
<dbReference type="Gene3D" id="3.90.550.10">
    <property type="entry name" value="Spore Coat Polysaccharide Biosynthesis Protein SpsA, Chain A"/>
    <property type="match status" value="1"/>
</dbReference>
<keyword evidence="2 4" id="KW-0808">Transferase</keyword>
<dbReference type="EMBL" id="ACGK02000001">
    <property type="protein sequence ID" value="EGF23729.1"/>
    <property type="molecule type" value="Genomic_DNA"/>
</dbReference>
<dbReference type="Proteomes" id="UP000005947">
    <property type="component" value="Unassembled WGS sequence"/>
</dbReference>
<keyword evidence="5" id="KW-1185">Reference proteome</keyword>
<dbReference type="Pfam" id="PF00535">
    <property type="entry name" value="Glycos_transf_2"/>
    <property type="match status" value="1"/>
</dbReference>
<evidence type="ECO:0000256" key="2">
    <source>
        <dbReference type="ARBA" id="ARBA00022679"/>
    </source>
</evidence>
<evidence type="ECO:0000313" key="5">
    <source>
        <dbReference type="Proteomes" id="UP000005947"/>
    </source>
</evidence>
<evidence type="ECO:0000313" key="4">
    <source>
        <dbReference type="EMBL" id="EGF23729.1"/>
    </source>
</evidence>
<dbReference type="AlphaFoldDB" id="F1T4T5"/>
<accession>F1T4T5</accession>
<evidence type="ECO:0000259" key="3">
    <source>
        <dbReference type="Pfam" id="PF00535"/>
    </source>
</evidence>
<dbReference type="PANTHER" id="PTHR22916">
    <property type="entry name" value="GLYCOSYLTRANSFERASE"/>
    <property type="match status" value="1"/>
</dbReference>
<proteinExistence type="predicted"/>
<keyword evidence="1 4" id="KW-0328">Glycosyltransferase</keyword>
<dbReference type="OrthoDB" id="1666828at2"/>
<dbReference type="EC" id="2.4.-.-" evidence="4"/>
<dbReference type="InterPro" id="IPR029044">
    <property type="entry name" value="Nucleotide-diphossugar_trans"/>
</dbReference>